<dbReference type="RefSeq" id="XP_009495985.1">
    <property type="nucleotide sequence ID" value="XM_009497710.1"/>
</dbReference>
<feature type="domain" description="LIM zinc-binding" evidence="12">
    <location>
        <begin position="306"/>
        <end position="363"/>
    </location>
</feature>
<dbReference type="Proteomes" id="UP000030693">
    <property type="component" value="Unassembled WGS sequence"/>
</dbReference>
<evidence type="ECO:0000256" key="11">
    <source>
        <dbReference type="SAM" id="MobiDB-lite"/>
    </source>
</evidence>
<keyword evidence="4" id="KW-0597">Phosphoprotein</keyword>
<dbReference type="InterPro" id="IPR001781">
    <property type="entry name" value="Znf_LIM"/>
</dbReference>
<evidence type="ECO:0000259" key="12">
    <source>
        <dbReference type="PROSITE" id="PS50023"/>
    </source>
</evidence>
<evidence type="ECO:0000256" key="1">
    <source>
        <dbReference type="ARBA" id="ARBA00004282"/>
    </source>
</evidence>
<dbReference type="GO" id="GO:0046872">
    <property type="term" value="F:metal ion binding"/>
    <property type="evidence" value="ECO:0007669"/>
    <property type="project" value="UniProtKB-KW"/>
</dbReference>
<dbReference type="SMART" id="SM00132">
    <property type="entry name" value="LIM"/>
    <property type="match status" value="4"/>
</dbReference>
<evidence type="ECO:0000256" key="8">
    <source>
        <dbReference type="ARBA" id="ARBA00022949"/>
    </source>
</evidence>
<dbReference type="FunFam" id="2.10.110.10:FF:000012">
    <property type="entry name" value="Paxillin isoform 1"/>
    <property type="match status" value="1"/>
</dbReference>
<evidence type="ECO:0000256" key="6">
    <source>
        <dbReference type="ARBA" id="ARBA00022737"/>
    </source>
</evidence>
<dbReference type="PANTHER" id="PTHR24214:SF38">
    <property type="entry name" value="PDZ AND LIM DOMAIN PROTEIN ZASP-RELATED"/>
    <property type="match status" value="1"/>
</dbReference>
<dbReference type="EMBL" id="KB932206">
    <property type="protein sequence ID" value="KCV69420.1"/>
    <property type="molecule type" value="Genomic_DNA"/>
</dbReference>
<dbReference type="GO" id="GO:0005912">
    <property type="term" value="C:adherens junction"/>
    <property type="evidence" value="ECO:0007669"/>
    <property type="project" value="TreeGrafter"/>
</dbReference>
<sequence length="422" mass="44104">MDELDLLLQELSNPSGAPLGAKAAAPAAPAAADPTPAASSPTVKPIATLSELDALMASLTMTSPVAAASPKPAAPVAAAPAAPAPVVGGFAPPPVVVAPTAPAAVSPASVSPVSPPAAVQPPAASSNVTSSVDALLSELATPSRTFSQPPPPAATSPPAPAVDSPPPAAQTFTPPASTPAPTGPSKGNCGSCNEPVIGEELRAMGKIFHPEHFTCLHCRKSLSGATFFEHNSNSFCDKCYHDRFSPRCAYCDGAIRDRCINALGKTWHPDHFFCSQCGKSFGDSGFMEKDGKAYCEEDYFNMFAPKCGGCDQAIMADCITALSRQWHPACFVCQDCRAPFEGGAFFDHEGLPYCEKHYHSQKGSLCAACQRPIIGRCITAIGRRFHPEHFVCAHCTRQLAGKTFKEQSSKAYCTSCHIKLFG</sequence>
<dbReference type="GO" id="GO:0030036">
    <property type="term" value="P:actin cytoskeleton organization"/>
    <property type="evidence" value="ECO:0007669"/>
    <property type="project" value="TreeGrafter"/>
</dbReference>
<reference evidence="13" key="1">
    <citation type="submission" date="2013-04" db="EMBL/GenBank/DDBJ databases">
        <title>The Genome Sequence of Fonticula alba ATCC 38817.</title>
        <authorList>
            <consortium name="The Broad Institute Genomics Platform"/>
            <person name="Russ C."/>
            <person name="Cuomo C."/>
            <person name="Burger G."/>
            <person name="Gray M.W."/>
            <person name="Holland P.W.H."/>
            <person name="King N."/>
            <person name="Lang F.B.F."/>
            <person name="Roger A.J."/>
            <person name="Ruiz-Trillo I."/>
            <person name="Brown M."/>
            <person name="Walker B."/>
            <person name="Young S."/>
            <person name="Zeng Q."/>
            <person name="Gargeya S."/>
            <person name="Fitzgerald M."/>
            <person name="Haas B."/>
            <person name="Abouelleil A."/>
            <person name="Allen A.W."/>
            <person name="Alvarado L."/>
            <person name="Arachchi H.M."/>
            <person name="Berlin A.M."/>
            <person name="Chapman S.B."/>
            <person name="Gainer-Dewar J."/>
            <person name="Goldberg J."/>
            <person name="Griggs A."/>
            <person name="Gujja S."/>
            <person name="Hansen M."/>
            <person name="Howarth C."/>
            <person name="Imamovic A."/>
            <person name="Ireland A."/>
            <person name="Larimer J."/>
            <person name="McCowan C."/>
            <person name="Murphy C."/>
            <person name="Pearson M."/>
            <person name="Poon T.W."/>
            <person name="Priest M."/>
            <person name="Roberts A."/>
            <person name="Saif S."/>
            <person name="Shea T."/>
            <person name="Sisk P."/>
            <person name="Sykes S."/>
            <person name="Wortman J."/>
            <person name="Nusbaum C."/>
            <person name="Birren B."/>
        </authorList>
    </citation>
    <scope>NUCLEOTIDE SEQUENCE [LARGE SCALE GENOMIC DNA]</scope>
    <source>
        <strain evidence="13">ATCC 38817</strain>
    </source>
</reference>
<evidence type="ECO:0000256" key="2">
    <source>
        <dbReference type="ARBA" id="ARBA00004496"/>
    </source>
</evidence>
<dbReference type="GO" id="GO:0051371">
    <property type="term" value="F:muscle alpha-actinin binding"/>
    <property type="evidence" value="ECO:0007669"/>
    <property type="project" value="TreeGrafter"/>
</dbReference>
<dbReference type="eggNOG" id="KOG1703">
    <property type="taxonomic scope" value="Eukaryota"/>
</dbReference>
<feature type="region of interest" description="Disordered" evidence="11">
    <location>
        <begin position="105"/>
        <end position="125"/>
    </location>
</feature>
<dbReference type="GO" id="GO:0003779">
    <property type="term" value="F:actin binding"/>
    <property type="evidence" value="ECO:0007669"/>
    <property type="project" value="TreeGrafter"/>
</dbReference>
<protein>
    <submittedName>
        <fullName evidence="13">Paxillin</fullName>
    </submittedName>
</protein>
<dbReference type="CDD" id="cd09338">
    <property type="entry name" value="LIM3_Paxillin_like"/>
    <property type="match status" value="1"/>
</dbReference>
<feature type="domain" description="LIM zinc-binding" evidence="12">
    <location>
        <begin position="187"/>
        <end position="245"/>
    </location>
</feature>
<dbReference type="STRING" id="691883.A0A058Z589"/>
<keyword evidence="6" id="KW-0677">Repeat</keyword>
<dbReference type="CDD" id="cd09339">
    <property type="entry name" value="LIM4_Paxillin_like"/>
    <property type="match status" value="1"/>
</dbReference>
<dbReference type="PRINTS" id="PR01217">
    <property type="entry name" value="PRICHEXTENSN"/>
</dbReference>
<dbReference type="Gene3D" id="2.10.110.10">
    <property type="entry name" value="Cysteine Rich Protein"/>
    <property type="match status" value="4"/>
</dbReference>
<dbReference type="Pfam" id="PF00412">
    <property type="entry name" value="LIM"/>
    <property type="match status" value="4"/>
</dbReference>
<evidence type="ECO:0000313" key="13">
    <source>
        <dbReference type="EMBL" id="KCV69420.1"/>
    </source>
</evidence>
<dbReference type="FunFam" id="2.10.110.10:FF:000009">
    <property type="entry name" value="Paxillin isoform 1"/>
    <property type="match status" value="2"/>
</dbReference>
<keyword evidence="8" id="KW-0965">Cell junction</keyword>
<feature type="domain" description="LIM zinc-binding" evidence="12">
    <location>
        <begin position="246"/>
        <end position="305"/>
    </location>
</feature>
<feature type="region of interest" description="Disordered" evidence="11">
    <location>
        <begin position="142"/>
        <end position="189"/>
    </location>
</feature>
<evidence type="ECO:0000256" key="3">
    <source>
        <dbReference type="ARBA" id="ARBA00022490"/>
    </source>
</evidence>
<proteinExistence type="predicted"/>
<keyword evidence="14" id="KW-1185">Reference proteome</keyword>
<dbReference type="PROSITE" id="PS50023">
    <property type="entry name" value="LIM_DOMAIN_2"/>
    <property type="match status" value="4"/>
</dbReference>
<dbReference type="InterPro" id="IPR050604">
    <property type="entry name" value="PDZ-LIM_domain"/>
</dbReference>
<dbReference type="OMA" id="FVCAFCM"/>
<dbReference type="GO" id="GO:0005737">
    <property type="term" value="C:cytoplasm"/>
    <property type="evidence" value="ECO:0007669"/>
    <property type="project" value="UniProtKB-SubCell"/>
</dbReference>
<feature type="compositionally biased region" description="Low complexity" evidence="11">
    <location>
        <begin position="14"/>
        <end position="41"/>
    </location>
</feature>
<dbReference type="GeneID" id="20528575"/>
<feature type="compositionally biased region" description="Pro residues" evidence="11">
    <location>
        <begin position="148"/>
        <end position="168"/>
    </location>
</feature>
<keyword evidence="5 10" id="KW-0479">Metal-binding</keyword>
<comment type="subcellular location">
    <subcellularLocation>
        <location evidence="1">Cell junction</location>
    </subcellularLocation>
    <subcellularLocation>
        <location evidence="2">Cytoplasm</location>
    </subcellularLocation>
</comment>
<evidence type="ECO:0000256" key="7">
    <source>
        <dbReference type="ARBA" id="ARBA00022833"/>
    </source>
</evidence>
<name>A0A058Z589_FONAL</name>
<accession>A0A058Z589</accession>
<evidence type="ECO:0000256" key="5">
    <source>
        <dbReference type="ARBA" id="ARBA00022723"/>
    </source>
</evidence>
<dbReference type="SUPFAM" id="SSF57716">
    <property type="entry name" value="Glucocorticoid receptor-like (DNA-binding domain)"/>
    <property type="match status" value="5"/>
</dbReference>
<gene>
    <name evidence="13" type="ORF">H696_03850</name>
</gene>
<dbReference type="GO" id="GO:0001725">
    <property type="term" value="C:stress fiber"/>
    <property type="evidence" value="ECO:0007669"/>
    <property type="project" value="TreeGrafter"/>
</dbReference>
<keyword evidence="7 10" id="KW-0862">Zinc</keyword>
<evidence type="ECO:0000256" key="10">
    <source>
        <dbReference type="PROSITE-ProRule" id="PRU00125"/>
    </source>
</evidence>
<feature type="region of interest" description="Disordered" evidence="11">
    <location>
        <begin position="1"/>
        <end position="44"/>
    </location>
</feature>
<feature type="domain" description="LIM zinc-binding" evidence="12">
    <location>
        <begin position="364"/>
        <end position="422"/>
    </location>
</feature>
<dbReference type="PANTHER" id="PTHR24214">
    <property type="entry name" value="PDZ AND LIM DOMAIN PROTEIN ZASP"/>
    <property type="match status" value="1"/>
</dbReference>
<dbReference type="GO" id="GO:0031941">
    <property type="term" value="C:filamentous actin"/>
    <property type="evidence" value="ECO:0007669"/>
    <property type="project" value="TreeGrafter"/>
</dbReference>
<keyword evidence="3" id="KW-0963">Cytoplasm</keyword>
<dbReference type="OrthoDB" id="15567at2759"/>
<evidence type="ECO:0000256" key="9">
    <source>
        <dbReference type="ARBA" id="ARBA00023038"/>
    </source>
</evidence>
<evidence type="ECO:0000256" key="4">
    <source>
        <dbReference type="ARBA" id="ARBA00022553"/>
    </source>
</evidence>
<dbReference type="FunFam" id="2.10.110.10:FF:000018">
    <property type="entry name" value="Paxillin isoform 1"/>
    <property type="match status" value="1"/>
</dbReference>
<dbReference type="PROSITE" id="PS00478">
    <property type="entry name" value="LIM_DOMAIN_1"/>
    <property type="match status" value="2"/>
</dbReference>
<evidence type="ECO:0000313" key="14">
    <source>
        <dbReference type="Proteomes" id="UP000030693"/>
    </source>
</evidence>
<dbReference type="AlphaFoldDB" id="A0A058Z589"/>
<keyword evidence="9 10" id="KW-0440">LIM domain</keyword>
<organism evidence="13">
    <name type="scientific">Fonticula alba</name>
    <name type="common">Slime mold</name>
    <dbReference type="NCBI Taxonomy" id="691883"/>
    <lineage>
        <taxon>Eukaryota</taxon>
        <taxon>Rotosphaerida</taxon>
        <taxon>Fonticulaceae</taxon>
        <taxon>Fonticula</taxon>
    </lineage>
</organism>